<dbReference type="Proteomes" id="UP000031668">
    <property type="component" value="Unassembled WGS sequence"/>
</dbReference>
<protein>
    <submittedName>
        <fullName evidence="1">Uncharacterized protein</fullName>
    </submittedName>
</protein>
<keyword evidence="2" id="KW-1185">Reference proteome</keyword>
<dbReference type="PANTHER" id="PTHR45913">
    <property type="entry name" value="EPM2A-INTERACTING PROTEIN 1"/>
    <property type="match status" value="1"/>
</dbReference>
<accession>A0A0C2NE25</accession>
<dbReference type="PANTHER" id="PTHR45913:SF22">
    <property type="entry name" value="SCAN BOX DOMAIN-CONTAINING PROTEIN"/>
    <property type="match status" value="1"/>
</dbReference>
<name>A0A0C2NE25_THEKT</name>
<sequence>MMTKYRYFFQNPTQSFCTCKKCIFTVIVEDVPETSQDKFIEIINSDVAKTDFSSISQFWIKLPPPFQPTYLCETAFSGLLFIKSKYSIRLDAEDDVRCDIAQSQECQIM</sequence>
<evidence type="ECO:0000313" key="2">
    <source>
        <dbReference type="Proteomes" id="UP000031668"/>
    </source>
</evidence>
<evidence type="ECO:0000313" key="1">
    <source>
        <dbReference type="EMBL" id="KII72257.1"/>
    </source>
</evidence>
<dbReference type="AlphaFoldDB" id="A0A0C2NE25"/>
<reference evidence="1 2" key="1">
    <citation type="journal article" date="2014" name="Genome Biol. Evol.">
        <title>The genome of the myxosporean Thelohanellus kitauei shows adaptations to nutrient acquisition within its fish host.</title>
        <authorList>
            <person name="Yang Y."/>
            <person name="Xiong J."/>
            <person name="Zhou Z."/>
            <person name="Huo F."/>
            <person name="Miao W."/>
            <person name="Ran C."/>
            <person name="Liu Y."/>
            <person name="Zhang J."/>
            <person name="Feng J."/>
            <person name="Wang M."/>
            <person name="Wang M."/>
            <person name="Wang L."/>
            <person name="Yao B."/>
        </authorList>
    </citation>
    <scope>NUCLEOTIDE SEQUENCE [LARGE SCALE GENOMIC DNA]</scope>
    <source>
        <strain evidence="1">Wuqing</strain>
    </source>
</reference>
<organism evidence="1 2">
    <name type="scientific">Thelohanellus kitauei</name>
    <name type="common">Myxosporean</name>
    <dbReference type="NCBI Taxonomy" id="669202"/>
    <lineage>
        <taxon>Eukaryota</taxon>
        <taxon>Metazoa</taxon>
        <taxon>Cnidaria</taxon>
        <taxon>Myxozoa</taxon>
        <taxon>Myxosporea</taxon>
        <taxon>Bivalvulida</taxon>
        <taxon>Platysporina</taxon>
        <taxon>Myxobolidae</taxon>
        <taxon>Thelohanellus</taxon>
    </lineage>
</organism>
<proteinExistence type="predicted"/>
<comment type="caution">
    <text evidence="1">The sequence shown here is derived from an EMBL/GenBank/DDBJ whole genome shotgun (WGS) entry which is preliminary data.</text>
</comment>
<gene>
    <name evidence="1" type="ORF">RF11_08681</name>
</gene>
<dbReference type="OrthoDB" id="1101576at2759"/>
<dbReference type="EMBL" id="JWZT01001317">
    <property type="protein sequence ID" value="KII72257.1"/>
    <property type="molecule type" value="Genomic_DNA"/>
</dbReference>